<reference evidence="11" key="1">
    <citation type="journal article" date="2021" name="Proc. Natl. Acad. Sci. U.S.A.">
        <title>Three genomes in the algal genus Volvox reveal the fate of a haploid sex-determining region after a transition to homothallism.</title>
        <authorList>
            <person name="Yamamoto K."/>
            <person name="Hamaji T."/>
            <person name="Kawai-Toyooka H."/>
            <person name="Matsuzaki R."/>
            <person name="Takahashi F."/>
            <person name="Nishimura Y."/>
            <person name="Kawachi M."/>
            <person name="Noguchi H."/>
            <person name="Minakuchi Y."/>
            <person name="Umen J.G."/>
            <person name="Toyoda A."/>
            <person name="Nozaki H."/>
        </authorList>
    </citation>
    <scope>NUCLEOTIDE SEQUENCE</scope>
    <source>
        <strain evidence="11">NIES-3780</strain>
    </source>
</reference>
<feature type="region of interest" description="Disordered" evidence="9">
    <location>
        <begin position="524"/>
        <end position="591"/>
    </location>
</feature>
<dbReference type="InterPro" id="IPR044862">
    <property type="entry name" value="Pro_4_hyd_alph_FE2OG_OXY"/>
</dbReference>
<name>A0A8J4EXA0_9CHLO</name>
<dbReference type="InterPro" id="IPR005123">
    <property type="entry name" value="Oxoglu/Fe-dep_dioxygenase_dom"/>
</dbReference>
<evidence type="ECO:0000313" key="11">
    <source>
        <dbReference type="EMBL" id="GIL47613.1"/>
    </source>
</evidence>
<dbReference type="InterPro" id="IPR039575">
    <property type="entry name" value="P3H"/>
</dbReference>
<evidence type="ECO:0000256" key="8">
    <source>
        <dbReference type="ARBA" id="ARBA00023004"/>
    </source>
</evidence>
<evidence type="ECO:0000256" key="9">
    <source>
        <dbReference type="SAM" id="MobiDB-lite"/>
    </source>
</evidence>
<evidence type="ECO:0000256" key="1">
    <source>
        <dbReference type="ARBA" id="ARBA00001961"/>
    </source>
</evidence>
<dbReference type="Pfam" id="PF13640">
    <property type="entry name" value="2OG-FeII_Oxy_3"/>
    <property type="match status" value="1"/>
</dbReference>
<dbReference type="Gene3D" id="2.60.120.620">
    <property type="entry name" value="q2cbj1_9rhob like domain"/>
    <property type="match status" value="1"/>
</dbReference>
<comment type="cofactor">
    <cofactor evidence="2">
        <name>Fe cation</name>
        <dbReference type="ChEBI" id="CHEBI:24875"/>
    </cofactor>
</comment>
<keyword evidence="7" id="KW-0560">Oxidoreductase</keyword>
<evidence type="ECO:0000256" key="5">
    <source>
        <dbReference type="ARBA" id="ARBA00022737"/>
    </source>
</evidence>
<keyword evidence="5" id="KW-0677">Repeat</keyword>
<sequence length="719" mass="76870">MESSFMHRLGPERCKKRQRTDSDTTFPSLKLNSTMDVEIEATENDIDSQHRETEANAAQFVEVGHPHARLAQLPAVRTVLDEVLSPELCQELLFVFRATSTIGYRPHVRSATIHDVSTTAPWLLPPLIRARHAVLSAVEAAFGLSLELAVEFSGLMGWARGAVLGWHHDSNREYLSRRHLSAVLYLNTQGDEFGAGDFRFRDGPGPLRVAPRVGRLVAYTADRRNVHCVEEVAWGERCTLTCWFSLEPSASEDPLVIQRLCCNPAIRVSPHLPSGFGLGSQPLPPPSSSAPAHTAIAQQAGEASESLAPEVDLNPGRGGTFSVLVLRRCWWRRYLGPGLPTSMYQLPAGPCESPVRVRGGVAEEQSGDVGFRADGGATKCDADWRGGAAAEGGSEGTTGGRGAVAREECGGVGREGDLRLERLRCLGLVVVATAGGMRSGGRDGILRTSPRARRKHPQCLGTTVPPCTNKMGSMESTVAVTKESPGAVQTSVTGGGSLAEFTAAAAATAVRPCDAAYDSTSGQAQVARSQTHRTVDSGTPAADLAGNAGGYGSCSDGEGRGGPEENPACGQESRDVKMQEVEDEEEEGSKWEEAISREDIWVALVDELEATEGEGTLCHGGIESTKRSGGNEADDDDAVIAPMSARGLAAPSLLWFPGPSAALLAAQFAAYTRNIQRFRSIVQLEEAVRELPAYAHQRMEELLTELPTWKTLGVMLSDD</sequence>
<evidence type="ECO:0000256" key="6">
    <source>
        <dbReference type="ARBA" id="ARBA00022964"/>
    </source>
</evidence>
<keyword evidence="8" id="KW-0408">Iron</keyword>
<dbReference type="AlphaFoldDB" id="A0A8J4EXA0"/>
<feature type="compositionally biased region" description="Gly residues" evidence="9">
    <location>
        <begin position="389"/>
        <end position="402"/>
    </location>
</feature>
<dbReference type="SMART" id="SM00702">
    <property type="entry name" value="P4Hc"/>
    <property type="match status" value="1"/>
</dbReference>
<gene>
    <name evidence="11" type="ORF">Vafri_4394</name>
</gene>
<dbReference type="InterPro" id="IPR006620">
    <property type="entry name" value="Pro_4_hyd_alph"/>
</dbReference>
<feature type="region of interest" description="Disordered" evidence="9">
    <location>
        <begin position="441"/>
        <end position="470"/>
    </location>
</feature>
<evidence type="ECO:0000256" key="4">
    <source>
        <dbReference type="ARBA" id="ARBA00022723"/>
    </source>
</evidence>
<feature type="region of interest" description="Disordered" evidence="9">
    <location>
        <begin position="1"/>
        <end position="27"/>
    </location>
</feature>
<comment type="cofactor">
    <cofactor evidence="1">
        <name>L-ascorbate</name>
        <dbReference type="ChEBI" id="CHEBI:38290"/>
    </cofactor>
</comment>
<dbReference type="GO" id="GO:0032963">
    <property type="term" value="P:collagen metabolic process"/>
    <property type="evidence" value="ECO:0007669"/>
    <property type="project" value="InterPro"/>
</dbReference>
<dbReference type="EC" id="1.14.11.7" evidence="3"/>
<dbReference type="GO" id="GO:0005506">
    <property type="term" value="F:iron ion binding"/>
    <property type="evidence" value="ECO:0007669"/>
    <property type="project" value="InterPro"/>
</dbReference>
<dbReference type="PANTHER" id="PTHR14049">
    <property type="entry name" value="LEPRECAN 1"/>
    <property type="match status" value="1"/>
</dbReference>
<dbReference type="Proteomes" id="UP000747399">
    <property type="component" value="Unassembled WGS sequence"/>
</dbReference>
<keyword evidence="6" id="KW-0223">Dioxygenase</keyword>
<protein>
    <recommendedName>
        <fullName evidence="3">procollagen-proline 3-dioxygenase</fullName>
        <ecNumber evidence="3">1.14.11.7</ecNumber>
    </recommendedName>
</protein>
<proteinExistence type="predicted"/>
<dbReference type="EMBL" id="BNCO01000004">
    <property type="protein sequence ID" value="GIL47613.1"/>
    <property type="molecule type" value="Genomic_DNA"/>
</dbReference>
<dbReference type="PROSITE" id="PS51471">
    <property type="entry name" value="FE2OG_OXY"/>
    <property type="match status" value="1"/>
</dbReference>
<dbReference type="GO" id="GO:0031418">
    <property type="term" value="F:L-ascorbic acid binding"/>
    <property type="evidence" value="ECO:0007669"/>
    <property type="project" value="InterPro"/>
</dbReference>
<comment type="caution">
    <text evidence="11">The sequence shown here is derived from an EMBL/GenBank/DDBJ whole genome shotgun (WGS) entry which is preliminary data.</text>
</comment>
<evidence type="ECO:0000313" key="12">
    <source>
        <dbReference type="Proteomes" id="UP000747399"/>
    </source>
</evidence>
<evidence type="ECO:0000259" key="10">
    <source>
        <dbReference type="PROSITE" id="PS51471"/>
    </source>
</evidence>
<accession>A0A8J4EXA0</accession>
<keyword evidence="4" id="KW-0479">Metal-binding</keyword>
<organism evidence="11 12">
    <name type="scientific">Volvox africanus</name>
    <dbReference type="NCBI Taxonomy" id="51714"/>
    <lineage>
        <taxon>Eukaryota</taxon>
        <taxon>Viridiplantae</taxon>
        <taxon>Chlorophyta</taxon>
        <taxon>core chlorophytes</taxon>
        <taxon>Chlorophyceae</taxon>
        <taxon>CS clade</taxon>
        <taxon>Chlamydomonadales</taxon>
        <taxon>Volvocaceae</taxon>
        <taxon>Volvox</taxon>
    </lineage>
</organism>
<evidence type="ECO:0000256" key="7">
    <source>
        <dbReference type="ARBA" id="ARBA00023002"/>
    </source>
</evidence>
<feature type="domain" description="Fe2OG dioxygenase" evidence="10">
    <location>
        <begin position="137"/>
        <end position="246"/>
    </location>
</feature>
<feature type="region of interest" description="Disordered" evidence="9">
    <location>
        <begin position="384"/>
        <end position="404"/>
    </location>
</feature>
<keyword evidence="12" id="KW-1185">Reference proteome</keyword>
<evidence type="ECO:0000256" key="2">
    <source>
        <dbReference type="ARBA" id="ARBA00001962"/>
    </source>
</evidence>
<dbReference type="GO" id="GO:0019797">
    <property type="term" value="F:procollagen-proline 3-dioxygenase activity"/>
    <property type="evidence" value="ECO:0007669"/>
    <property type="project" value="UniProtKB-EC"/>
</dbReference>
<dbReference type="PANTHER" id="PTHR14049:SF9">
    <property type="entry name" value="PROCOLLAGEN-PROLINE 3-DIOXYGENASE"/>
    <property type="match status" value="1"/>
</dbReference>
<evidence type="ECO:0000256" key="3">
    <source>
        <dbReference type="ARBA" id="ARBA00012262"/>
    </source>
</evidence>